<dbReference type="AlphaFoldDB" id="A0A845G1Y9"/>
<evidence type="ECO:0000313" key="2">
    <source>
        <dbReference type="EMBL" id="MYM86929.1"/>
    </source>
</evidence>
<sequence>MISLLFAFAAGYALGMFVTGKWRPFMICLPVSALVYLITKIILTAFTSEGIQLPDIVMFIIVSLMQTPFLMAGTYWARRKQKRNGYEA</sequence>
<comment type="caution">
    <text evidence="2">The sequence shown here is derived from an EMBL/GenBank/DDBJ whole genome shotgun (WGS) entry which is preliminary data.</text>
</comment>
<keyword evidence="1" id="KW-1133">Transmembrane helix</keyword>
<reference evidence="2 3" key="1">
    <citation type="submission" date="2020-01" db="EMBL/GenBank/DDBJ databases">
        <title>Novel species isolated from a subtropical stream in China.</title>
        <authorList>
            <person name="Lu H."/>
        </authorList>
    </citation>
    <scope>NUCLEOTIDE SEQUENCE [LARGE SCALE GENOMIC DNA]</scope>
    <source>
        <strain evidence="2 3">FT82W</strain>
    </source>
</reference>
<evidence type="ECO:0000313" key="3">
    <source>
        <dbReference type="Proteomes" id="UP000470302"/>
    </source>
</evidence>
<protein>
    <submittedName>
        <fullName evidence="2">Uncharacterized protein</fullName>
    </submittedName>
</protein>
<keyword evidence="1" id="KW-0812">Transmembrane</keyword>
<dbReference type="RefSeq" id="WP_161096119.1">
    <property type="nucleotide sequence ID" value="NZ_WWCW01000014.1"/>
</dbReference>
<dbReference type="Proteomes" id="UP000470302">
    <property type="component" value="Unassembled WGS sequence"/>
</dbReference>
<organism evidence="2 3">
    <name type="scientific">Duganella vulcania</name>
    <dbReference type="NCBI Taxonomy" id="2692166"/>
    <lineage>
        <taxon>Bacteria</taxon>
        <taxon>Pseudomonadati</taxon>
        <taxon>Pseudomonadota</taxon>
        <taxon>Betaproteobacteria</taxon>
        <taxon>Burkholderiales</taxon>
        <taxon>Oxalobacteraceae</taxon>
        <taxon>Telluria group</taxon>
        <taxon>Duganella</taxon>
    </lineage>
</organism>
<proteinExistence type="predicted"/>
<feature type="transmembrane region" description="Helical" evidence="1">
    <location>
        <begin position="25"/>
        <end position="44"/>
    </location>
</feature>
<name>A0A845G1Y9_9BURK</name>
<evidence type="ECO:0000256" key="1">
    <source>
        <dbReference type="SAM" id="Phobius"/>
    </source>
</evidence>
<dbReference type="EMBL" id="WWCW01000014">
    <property type="protein sequence ID" value="MYM86929.1"/>
    <property type="molecule type" value="Genomic_DNA"/>
</dbReference>
<accession>A0A845G1Y9</accession>
<feature type="transmembrane region" description="Helical" evidence="1">
    <location>
        <begin position="56"/>
        <end position="77"/>
    </location>
</feature>
<gene>
    <name evidence="2" type="ORF">GTP91_06980</name>
</gene>
<keyword evidence="1" id="KW-0472">Membrane</keyword>